<dbReference type="AlphaFoldDB" id="A0A3D2X2G9"/>
<organism evidence="1 2">
    <name type="scientific">Lachnoclostridium phytofermentans</name>
    <dbReference type="NCBI Taxonomy" id="66219"/>
    <lineage>
        <taxon>Bacteria</taxon>
        <taxon>Bacillati</taxon>
        <taxon>Bacillota</taxon>
        <taxon>Clostridia</taxon>
        <taxon>Lachnospirales</taxon>
        <taxon>Lachnospiraceae</taxon>
    </lineage>
</organism>
<dbReference type="EMBL" id="DPVV01000006">
    <property type="protein sequence ID" value="HCL00833.1"/>
    <property type="molecule type" value="Genomic_DNA"/>
</dbReference>
<proteinExistence type="predicted"/>
<gene>
    <name evidence="1" type="ORF">DHW61_00160</name>
</gene>
<evidence type="ECO:0000313" key="1">
    <source>
        <dbReference type="EMBL" id="HCL00833.1"/>
    </source>
</evidence>
<name>A0A3D2X2G9_9FIRM</name>
<dbReference type="Pfam" id="PF13306">
    <property type="entry name" value="LRR_5"/>
    <property type="match status" value="1"/>
</dbReference>
<dbReference type="InterPro" id="IPR026906">
    <property type="entry name" value="LRR_5"/>
</dbReference>
<dbReference type="InterPro" id="IPR032675">
    <property type="entry name" value="LRR_dom_sf"/>
</dbReference>
<dbReference type="Proteomes" id="UP000262969">
    <property type="component" value="Unassembled WGS sequence"/>
</dbReference>
<comment type="caution">
    <text evidence="1">The sequence shown here is derived from an EMBL/GenBank/DDBJ whole genome shotgun (WGS) entry which is preliminary data.</text>
</comment>
<accession>A0A3D2X2G9</accession>
<dbReference type="Gene3D" id="3.80.10.10">
    <property type="entry name" value="Ribonuclease Inhibitor"/>
    <property type="match status" value="5"/>
</dbReference>
<reference evidence="1 2" key="1">
    <citation type="journal article" date="2018" name="Nat. Biotechnol.">
        <title>A standardized bacterial taxonomy based on genome phylogeny substantially revises the tree of life.</title>
        <authorList>
            <person name="Parks D.H."/>
            <person name="Chuvochina M."/>
            <person name="Waite D.W."/>
            <person name="Rinke C."/>
            <person name="Skarshewski A."/>
            <person name="Chaumeil P.A."/>
            <person name="Hugenholtz P."/>
        </authorList>
    </citation>
    <scope>NUCLEOTIDE SEQUENCE [LARGE SCALE GENOMIC DNA]</scope>
    <source>
        <strain evidence="1">UBA11728</strain>
    </source>
</reference>
<protein>
    <submittedName>
        <fullName evidence="1">Uncharacterized protein</fullName>
    </submittedName>
</protein>
<sequence length="671" mass="77054">MNKRKILMIIGILTLIIFCNCYNNEIKVMGASAVNNNPDYTFENEDTIILHNTSIDTDNKDLLTKFEKVKHIKIDTTETYLGLYELTCFTNAISIYIPANITSISSISTYPLPNLKEFLVDEKNSAYSSINGVLYNKSKDRLILYPYNGNKDAVVEAGTKIIEDSAFNNVPINSVIIPEGVILIESEAFAKTNLTEISLPTSFRSFYSGIFKNTPLTKVIISEKNKSLTSIDGVVYSKDKSYLYYWPEEKIVESLILPQELTYLDCSMIKHFNKVKQITIPDALTAIIGTADNRIEQIFVNKQHPYFKQYDGVLYSSDYKNLRLYPNQNKDTDITIHNNLEVFPMELFCTENTTKVLTLPKNLRKFKGKLKPYYRVLLGGFVNLSELKIDRDNKLFVIENGVLYNKEKTQVLWYPIDLPAKEFKIPETVTNVDNDQLVKQNHLEKLVVSDNCKLYDFVNDYDYGIYTIPTGTDCPNLKEFVVSKENPYYISVEGVLLSKDKSVLLVYPSAKTDKVYQIPDTVEVVAFGNENHYLQTLKIPQSVHWFGDVSYTDGENHNYGDALLYFSALKEIEVDPTNQFHTSIDGVLYSNGTAVLIAYPVGKTNSNYYLPKEVDDIYDVRNLNYNPYLKDIYIDSSSQCQYLKDGDLWIKKWYHNNFQPIHFDNITLHTY</sequence>
<evidence type="ECO:0000313" key="2">
    <source>
        <dbReference type="Proteomes" id="UP000262969"/>
    </source>
</evidence>